<keyword evidence="9" id="KW-1185">Reference proteome</keyword>
<protein>
    <recommendedName>
        <fullName evidence="7">Endoribonuclease YoeB</fullName>
    </recommendedName>
    <alternativeName>
        <fullName evidence="6">Putative mRNA interferase YoeB</fullName>
    </alternativeName>
</protein>
<evidence type="ECO:0000256" key="1">
    <source>
        <dbReference type="ARBA" id="ARBA00008172"/>
    </source>
</evidence>
<keyword evidence="4" id="KW-0255">Endonuclease</keyword>
<proteinExistence type="inferred from homology"/>
<dbReference type="SUPFAM" id="SSF143011">
    <property type="entry name" value="RelE-like"/>
    <property type="match status" value="1"/>
</dbReference>
<accession>A0ABU5TK21</accession>
<dbReference type="InterPro" id="IPR035093">
    <property type="entry name" value="RelE/ParE_toxin_dom_sf"/>
</dbReference>
<evidence type="ECO:0000256" key="4">
    <source>
        <dbReference type="ARBA" id="ARBA00022759"/>
    </source>
</evidence>
<organism evidence="8 9">
    <name type="scientific">Pseudanabaena galeata UHCC 0370</name>
    <dbReference type="NCBI Taxonomy" id="3110310"/>
    <lineage>
        <taxon>Bacteria</taxon>
        <taxon>Bacillati</taxon>
        <taxon>Cyanobacteriota</taxon>
        <taxon>Cyanophyceae</taxon>
        <taxon>Pseudanabaenales</taxon>
        <taxon>Pseudanabaenaceae</taxon>
        <taxon>Pseudanabaena</taxon>
    </lineage>
</organism>
<name>A0ABU5TK21_9CYAN</name>
<evidence type="ECO:0000256" key="7">
    <source>
        <dbReference type="ARBA" id="ARBA00050056"/>
    </source>
</evidence>
<dbReference type="NCBIfam" id="TIGR02385">
    <property type="entry name" value="RelE_StbE"/>
    <property type="match status" value="1"/>
</dbReference>
<dbReference type="EMBL" id="JAYGIE010000076">
    <property type="protein sequence ID" value="MEA5478599.1"/>
    <property type="molecule type" value="Genomic_DNA"/>
</dbReference>
<reference evidence="8 9" key="1">
    <citation type="submission" date="2023-12" db="EMBL/GenBank/DDBJ databases">
        <title>Baltic Sea Cyanobacteria.</title>
        <authorList>
            <person name="Delbaje E."/>
            <person name="Fewer D.P."/>
            <person name="Shishido T.K."/>
        </authorList>
    </citation>
    <scope>NUCLEOTIDE SEQUENCE [LARGE SCALE GENOMIC DNA]</scope>
    <source>
        <strain evidence="8 9">UHCC 0370</strain>
    </source>
</reference>
<keyword evidence="2" id="KW-1277">Toxin-antitoxin system</keyword>
<dbReference type="Gene3D" id="3.30.2310.20">
    <property type="entry name" value="RelE-like"/>
    <property type="match status" value="1"/>
</dbReference>
<comment type="similarity">
    <text evidence="1">Belongs to the YoeB family.</text>
</comment>
<dbReference type="InterPro" id="IPR009614">
    <property type="entry name" value="YoeB_toxin"/>
</dbReference>
<evidence type="ECO:0000256" key="2">
    <source>
        <dbReference type="ARBA" id="ARBA00022649"/>
    </source>
</evidence>
<keyword evidence="5" id="KW-0378">Hydrolase</keyword>
<dbReference type="Proteomes" id="UP001301388">
    <property type="component" value="Unassembled WGS sequence"/>
</dbReference>
<evidence type="ECO:0000256" key="3">
    <source>
        <dbReference type="ARBA" id="ARBA00022722"/>
    </source>
</evidence>
<dbReference type="NCBIfam" id="TIGR02116">
    <property type="entry name" value="toxin_Txe_YoeB"/>
    <property type="match status" value="1"/>
</dbReference>
<evidence type="ECO:0000256" key="5">
    <source>
        <dbReference type="ARBA" id="ARBA00022801"/>
    </source>
</evidence>
<evidence type="ECO:0000313" key="8">
    <source>
        <dbReference type="EMBL" id="MEA5478599.1"/>
    </source>
</evidence>
<dbReference type="InterPro" id="IPR007712">
    <property type="entry name" value="RelE/ParE_toxin"/>
</dbReference>
<keyword evidence="3" id="KW-0540">Nuclease</keyword>
<evidence type="ECO:0000313" key="9">
    <source>
        <dbReference type="Proteomes" id="UP001301388"/>
    </source>
</evidence>
<sequence length="84" mass="9729">MWKVVLTKQANKDAKKLTAAGLKSQTEALLAILAENPYQPPSEKLKGDLSGYYSRRINIQHRLVYQIMPDEKVVKVLRMWSHYE</sequence>
<evidence type="ECO:0000256" key="6">
    <source>
        <dbReference type="ARBA" id="ARBA00030388"/>
    </source>
</evidence>
<comment type="caution">
    <text evidence="8">The sequence shown here is derived from an EMBL/GenBank/DDBJ whole genome shotgun (WGS) entry which is preliminary data.</text>
</comment>
<dbReference type="PANTHER" id="PTHR38039:SF1">
    <property type="entry name" value="TOXIN YOEB"/>
    <property type="match status" value="1"/>
</dbReference>
<dbReference type="RefSeq" id="WP_323262059.1">
    <property type="nucleotide sequence ID" value="NZ_JAYGIE010000076.1"/>
</dbReference>
<dbReference type="PANTHER" id="PTHR38039">
    <property type="entry name" value="TOXIN YOEB"/>
    <property type="match status" value="1"/>
</dbReference>
<dbReference type="Pfam" id="PF06769">
    <property type="entry name" value="YoeB_toxin"/>
    <property type="match status" value="1"/>
</dbReference>
<gene>
    <name evidence="8" type="ORF">VB774_13305</name>
</gene>